<dbReference type="EMBL" id="DF973763">
    <property type="protein sequence ID" value="GAU39474.1"/>
    <property type="molecule type" value="Genomic_DNA"/>
</dbReference>
<evidence type="ECO:0000313" key="1">
    <source>
        <dbReference type="EMBL" id="GAU39474.1"/>
    </source>
</evidence>
<sequence length="66" mass="7787">MINIEMEQDNSCVKWFLGRERGREGEEGKGVEREVPEKREGEGIALNWRELAVVGDEQRKWIDRIE</sequence>
<name>A0A2Z6N3M1_TRISU</name>
<dbReference type="Proteomes" id="UP000242715">
    <property type="component" value="Unassembled WGS sequence"/>
</dbReference>
<evidence type="ECO:0000313" key="2">
    <source>
        <dbReference type="Proteomes" id="UP000242715"/>
    </source>
</evidence>
<gene>
    <name evidence="1" type="ORF">TSUD_159060</name>
</gene>
<proteinExistence type="predicted"/>
<accession>A0A2Z6N3M1</accession>
<organism evidence="1 2">
    <name type="scientific">Trifolium subterraneum</name>
    <name type="common">Subterranean clover</name>
    <dbReference type="NCBI Taxonomy" id="3900"/>
    <lineage>
        <taxon>Eukaryota</taxon>
        <taxon>Viridiplantae</taxon>
        <taxon>Streptophyta</taxon>
        <taxon>Embryophyta</taxon>
        <taxon>Tracheophyta</taxon>
        <taxon>Spermatophyta</taxon>
        <taxon>Magnoliopsida</taxon>
        <taxon>eudicotyledons</taxon>
        <taxon>Gunneridae</taxon>
        <taxon>Pentapetalae</taxon>
        <taxon>rosids</taxon>
        <taxon>fabids</taxon>
        <taxon>Fabales</taxon>
        <taxon>Fabaceae</taxon>
        <taxon>Papilionoideae</taxon>
        <taxon>50 kb inversion clade</taxon>
        <taxon>NPAAA clade</taxon>
        <taxon>Hologalegina</taxon>
        <taxon>IRL clade</taxon>
        <taxon>Trifolieae</taxon>
        <taxon>Trifolium</taxon>
    </lineage>
</organism>
<reference evidence="2" key="1">
    <citation type="journal article" date="2017" name="Front. Plant Sci.">
        <title>Climate Clever Clovers: New Paradigm to Reduce the Environmental Footprint of Ruminants by Breeding Low Methanogenic Forages Utilizing Haplotype Variation.</title>
        <authorList>
            <person name="Kaur P."/>
            <person name="Appels R."/>
            <person name="Bayer P.E."/>
            <person name="Keeble-Gagnere G."/>
            <person name="Wang J."/>
            <person name="Hirakawa H."/>
            <person name="Shirasawa K."/>
            <person name="Vercoe P."/>
            <person name="Stefanova K."/>
            <person name="Durmic Z."/>
            <person name="Nichols P."/>
            <person name="Revell C."/>
            <person name="Isobe S.N."/>
            <person name="Edwards D."/>
            <person name="Erskine W."/>
        </authorList>
    </citation>
    <scope>NUCLEOTIDE SEQUENCE [LARGE SCALE GENOMIC DNA]</scope>
    <source>
        <strain evidence="2">cv. Daliak</strain>
    </source>
</reference>
<dbReference type="AlphaFoldDB" id="A0A2Z6N3M1"/>
<keyword evidence="2" id="KW-1185">Reference proteome</keyword>
<protein>
    <submittedName>
        <fullName evidence="1">Uncharacterized protein</fullName>
    </submittedName>
</protein>